<dbReference type="Proteomes" id="UP001182991">
    <property type="component" value="Unassembled WGS sequence"/>
</dbReference>
<evidence type="ECO:0000313" key="2">
    <source>
        <dbReference type="EMBL" id="MDT0295732.1"/>
    </source>
</evidence>
<proteinExistence type="predicted"/>
<dbReference type="PANTHER" id="PTHR45947:SF3">
    <property type="entry name" value="SULFOQUINOVOSYL TRANSFERASE SQD2"/>
    <property type="match status" value="1"/>
</dbReference>
<dbReference type="EMBL" id="JAVRBG010000017">
    <property type="protein sequence ID" value="MDT0295732.1"/>
    <property type="molecule type" value="Genomic_DNA"/>
</dbReference>
<dbReference type="InterPro" id="IPR050194">
    <property type="entry name" value="Glycosyltransferase_grp1"/>
</dbReference>
<dbReference type="Gene3D" id="3.40.50.2000">
    <property type="entry name" value="Glycogen Phosphorylase B"/>
    <property type="match status" value="2"/>
</dbReference>
<keyword evidence="2" id="KW-0808">Transferase</keyword>
<feature type="domain" description="Glycosyl transferase family 1" evidence="1">
    <location>
        <begin position="206"/>
        <end position="370"/>
    </location>
</feature>
<dbReference type="Pfam" id="PF00534">
    <property type="entry name" value="Glycos_transf_1"/>
    <property type="match status" value="1"/>
</dbReference>
<dbReference type="GO" id="GO:0016757">
    <property type="term" value="F:glycosyltransferase activity"/>
    <property type="evidence" value="ECO:0007669"/>
    <property type="project" value="UniProtKB-KW"/>
</dbReference>
<sequence>MKIALVIPSPPAYSETFFRSKIEGLKESGHEVILVTAKSKTDFDLCEHKTHPKVYANSFLQVIAMLWVGIRLLPYLKQVKTYYQLEKQEKTSWKRIVEKIYMNATLLKLDIDWLHFGFATMTIERELVAKSIEAKMAVSFRGYDINVFPLKNPNVYNRLWKYVDKVHSISQYLVEKGYALGLSKDVPLQIITPAVNSKLLKATSAKKTTTKLLLLTIARLHYIKGVDLLLETAKILKDAKVDFLWQVIGGGSIADEERYHYHRYELELNKEVQFLGKLSHTETLEMVKKADLYVQPSLNEGFCNAILEAQAIGKLSIAFAVGGIPENIQEGETGFLVKKLDAQALASKIQEISFLNFEKKEKISQQGQKRVKNSFSLQQQKVDFNRFYTEDIS</sequence>
<keyword evidence="2" id="KW-0328">Glycosyltransferase</keyword>
<gene>
    <name evidence="2" type="ORF">RLT85_13955</name>
</gene>
<dbReference type="EC" id="2.4.-.-" evidence="2"/>
<dbReference type="InterPro" id="IPR001296">
    <property type="entry name" value="Glyco_trans_1"/>
</dbReference>
<evidence type="ECO:0000259" key="1">
    <source>
        <dbReference type="Pfam" id="PF00534"/>
    </source>
</evidence>
<organism evidence="2 3">
    <name type="scientific">Mesonia ostreae</name>
    <dbReference type="NCBI Taxonomy" id="861110"/>
    <lineage>
        <taxon>Bacteria</taxon>
        <taxon>Pseudomonadati</taxon>
        <taxon>Bacteroidota</taxon>
        <taxon>Flavobacteriia</taxon>
        <taxon>Flavobacteriales</taxon>
        <taxon>Flavobacteriaceae</taxon>
        <taxon>Mesonia</taxon>
    </lineage>
</organism>
<accession>A0ABU2KLX5</accession>
<dbReference type="SUPFAM" id="SSF53756">
    <property type="entry name" value="UDP-Glycosyltransferase/glycogen phosphorylase"/>
    <property type="match status" value="1"/>
</dbReference>
<comment type="caution">
    <text evidence="2">The sequence shown here is derived from an EMBL/GenBank/DDBJ whole genome shotgun (WGS) entry which is preliminary data.</text>
</comment>
<evidence type="ECO:0000313" key="3">
    <source>
        <dbReference type="Proteomes" id="UP001182991"/>
    </source>
</evidence>
<dbReference type="PANTHER" id="PTHR45947">
    <property type="entry name" value="SULFOQUINOVOSYL TRANSFERASE SQD2"/>
    <property type="match status" value="1"/>
</dbReference>
<name>A0ABU2KLX5_9FLAO</name>
<reference evidence="3" key="1">
    <citation type="submission" date="2023-07" db="EMBL/GenBank/DDBJ databases">
        <title>Isolating and identifying novel microbial strains from the Mariana Trench.</title>
        <authorList>
            <person name="Fu H."/>
        </authorList>
    </citation>
    <scope>NUCLEOTIDE SEQUENCE [LARGE SCALE GENOMIC DNA]</scope>
    <source>
        <strain evidence="3">T-y2</strain>
    </source>
</reference>
<protein>
    <submittedName>
        <fullName evidence="2">Glycosyltransferase family 4 protein</fullName>
        <ecNumber evidence="2">2.4.-.-</ecNumber>
    </submittedName>
</protein>
<keyword evidence="3" id="KW-1185">Reference proteome</keyword>
<dbReference type="CDD" id="cd03801">
    <property type="entry name" value="GT4_PimA-like"/>
    <property type="match status" value="1"/>
</dbReference>
<dbReference type="RefSeq" id="WP_311402659.1">
    <property type="nucleotide sequence ID" value="NZ_JAVRBG010000017.1"/>
</dbReference>